<accession>A0A2R4C809</accession>
<feature type="domain" description="Ketoreductase" evidence="2">
    <location>
        <begin position="207"/>
        <end position="382"/>
    </location>
</feature>
<dbReference type="Proteomes" id="UP000240505">
    <property type="component" value="Chromosome"/>
</dbReference>
<sequence>MPDLLRKLHHHPATAWLARAAGLPDPVELLRAAGPTDAQPLAGKRTAIRAAAGGYAADDLRAFALGAGAVIDDLQGQSLDILIFDATGCRTPAGYAALYDTFHAAASQIAQNGRVLLVAAPPAAATDPIAAAAARGIEGFSRSLGKELGKKGITVNLAYVAADALDRLDGPLRFFCGARSTYVSGQAVQLSTTAVARGTAIEGLHGKVAIVTGSARGIGMATAQRLVEEGATVVCVDVPAASQALHDTCRAIGATALVLDIAAADAPARLLDFLRERGGVDIVVYNAGITRDRTLARMARRDWDLVVDVNFGAIAAIDEALLAAQLLREGGRVICLSSISGVAGNFGQSNYAATKAALIGYVAARGAQLGARGITVNAVAPGFIETPMTQRMPFVPRELGRRLNSLKQGGQPRDVAELIAFLAAPGSVGITGNTIRVCGQALIGA</sequence>
<organism evidence="3 4">
    <name type="scientific">Pseudoduganella armeniaca</name>
    <dbReference type="NCBI Taxonomy" id="2072590"/>
    <lineage>
        <taxon>Bacteria</taxon>
        <taxon>Pseudomonadati</taxon>
        <taxon>Pseudomonadota</taxon>
        <taxon>Betaproteobacteria</taxon>
        <taxon>Burkholderiales</taxon>
        <taxon>Oxalobacteraceae</taxon>
        <taxon>Telluria group</taxon>
        <taxon>Pseudoduganella</taxon>
    </lineage>
</organism>
<name>A0A2R4C809_9BURK</name>
<proteinExistence type="inferred from homology"/>
<comment type="similarity">
    <text evidence="1">Belongs to the short-chain dehydrogenases/reductases (SDR) family.</text>
</comment>
<dbReference type="FunFam" id="3.40.50.720:FF:000338">
    <property type="entry name" value="3-oxoacyl-ACP reductase FabG"/>
    <property type="match status" value="1"/>
</dbReference>
<dbReference type="InterPro" id="IPR036291">
    <property type="entry name" value="NAD(P)-bd_dom_sf"/>
</dbReference>
<dbReference type="PRINTS" id="PR00081">
    <property type="entry name" value="GDHRDH"/>
</dbReference>
<protein>
    <submittedName>
        <fullName evidence="3">3-oxoacyl-ACP reductase</fullName>
    </submittedName>
</protein>
<dbReference type="AlphaFoldDB" id="A0A2R4C809"/>
<dbReference type="NCBIfam" id="NF006110">
    <property type="entry name" value="PRK08261.1"/>
    <property type="match status" value="1"/>
</dbReference>
<dbReference type="InterPro" id="IPR002347">
    <property type="entry name" value="SDR_fam"/>
</dbReference>
<reference evidence="3 4" key="1">
    <citation type="submission" date="2018-03" db="EMBL/GenBank/DDBJ databases">
        <title>Massilia armeniaca sp. nov., isolated from desert soil.</title>
        <authorList>
            <person name="Huang H."/>
            <person name="Ren M."/>
        </authorList>
    </citation>
    <scope>NUCLEOTIDE SEQUENCE [LARGE SCALE GENOMIC DNA]</scope>
    <source>
        <strain evidence="3 4">ZMN-3</strain>
    </source>
</reference>
<evidence type="ECO:0000256" key="1">
    <source>
        <dbReference type="ARBA" id="ARBA00006484"/>
    </source>
</evidence>
<dbReference type="PANTHER" id="PTHR42879">
    <property type="entry name" value="3-OXOACYL-(ACYL-CARRIER-PROTEIN) REDUCTASE"/>
    <property type="match status" value="1"/>
</dbReference>
<dbReference type="RefSeq" id="WP_107141109.1">
    <property type="nucleotide sequence ID" value="NZ_CP028324.1"/>
</dbReference>
<dbReference type="OrthoDB" id="9802564at2"/>
<dbReference type="InterPro" id="IPR057326">
    <property type="entry name" value="KR_dom"/>
</dbReference>
<dbReference type="SMART" id="SM00822">
    <property type="entry name" value="PKS_KR"/>
    <property type="match status" value="1"/>
</dbReference>
<dbReference type="SUPFAM" id="SSF51735">
    <property type="entry name" value="NAD(P)-binding Rossmann-fold domains"/>
    <property type="match status" value="2"/>
</dbReference>
<evidence type="ECO:0000259" key="2">
    <source>
        <dbReference type="SMART" id="SM00822"/>
    </source>
</evidence>
<keyword evidence="4" id="KW-1185">Reference proteome</keyword>
<dbReference type="Pfam" id="PF13561">
    <property type="entry name" value="adh_short_C2"/>
    <property type="match status" value="1"/>
</dbReference>
<evidence type="ECO:0000313" key="3">
    <source>
        <dbReference type="EMBL" id="AVR95759.1"/>
    </source>
</evidence>
<dbReference type="PANTHER" id="PTHR42879:SF2">
    <property type="entry name" value="3-OXOACYL-[ACYL-CARRIER-PROTEIN] REDUCTASE FABG"/>
    <property type="match status" value="1"/>
</dbReference>
<dbReference type="PRINTS" id="PR00080">
    <property type="entry name" value="SDRFAMILY"/>
</dbReference>
<dbReference type="InterPro" id="IPR050259">
    <property type="entry name" value="SDR"/>
</dbReference>
<dbReference type="EMBL" id="CP028324">
    <property type="protein sequence ID" value="AVR95759.1"/>
    <property type="molecule type" value="Genomic_DNA"/>
</dbReference>
<gene>
    <name evidence="3" type="ORF">C9I28_08480</name>
</gene>
<dbReference type="KEGG" id="masz:C9I28_08480"/>
<dbReference type="Gene3D" id="3.40.50.720">
    <property type="entry name" value="NAD(P)-binding Rossmann-like Domain"/>
    <property type="match status" value="2"/>
</dbReference>
<evidence type="ECO:0000313" key="4">
    <source>
        <dbReference type="Proteomes" id="UP000240505"/>
    </source>
</evidence>